<feature type="transmembrane region" description="Helical" evidence="7">
    <location>
        <begin position="356"/>
        <end position="385"/>
    </location>
</feature>
<protein>
    <submittedName>
        <fullName evidence="9">Transmembrane transporter</fullName>
    </submittedName>
</protein>
<dbReference type="PANTHER" id="PTHR23511:SF12">
    <property type="entry name" value="TRANSPORTER, PUTATIVE (AFU_ORTHOLOGUE AFUA_7G01740)-RELATED"/>
    <property type="match status" value="1"/>
</dbReference>
<comment type="subcellular location">
    <subcellularLocation>
        <location evidence="1">Membrane</location>
        <topology evidence="1">Multi-pass membrane protein</topology>
    </subcellularLocation>
</comment>
<dbReference type="InterPro" id="IPR036259">
    <property type="entry name" value="MFS_trans_sf"/>
</dbReference>
<feature type="transmembrane region" description="Helical" evidence="7">
    <location>
        <begin position="517"/>
        <end position="538"/>
    </location>
</feature>
<keyword evidence="3" id="KW-0813">Transport</keyword>
<dbReference type="PANTHER" id="PTHR23511">
    <property type="entry name" value="SYNAPTIC VESICLE GLYCOPROTEIN 2"/>
    <property type="match status" value="1"/>
</dbReference>
<evidence type="ECO:0000259" key="8">
    <source>
        <dbReference type="PROSITE" id="PS50850"/>
    </source>
</evidence>
<dbReference type="KEGG" id="som:SOMG_00783"/>
<evidence type="ECO:0000256" key="7">
    <source>
        <dbReference type="SAM" id="Phobius"/>
    </source>
</evidence>
<dbReference type="AlphaFoldDB" id="A0AAE9W7F5"/>
<evidence type="ECO:0000313" key="10">
    <source>
        <dbReference type="Proteomes" id="UP001212411"/>
    </source>
</evidence>
<dbReference type="Proteomes" id="UP001212411">
    <property type="component" value="Chromosome 1"/>
</dbReference>
<keyword evidence="6 7" id="KW-0472">Membrane</keyword>
<dbReference type="SUPFAM" id="SSF103473">
    <property type="entry name" value="MFS general substrate transporter"/>
    <property type="match status" value="1"/>
</dbReference>
<evidence type="ECO:0000313" key="9">
    <source>
        <dbReference type="EMBL" id="WBW70918.1"/>
    </source>
</evidence>
<feature type="transmembrane region" description="Helical" evidence="7">
    <location>
        <begin position="75"/>
        <end position="98"/>
    </location>
</feature>
<feature type="transmembrane region" description="Helical" evidence="7">
    <location>
        <begin position="489"/>
        <end position="511"/>
    </location>
</feature>
<feature type="transmembrane region" description="Helical" evidence="7">
    <location>
        <begin position="246"/>
        <end position="267"/>
    </location>
</feature>
<evidence type="ECO:0000256" key="5">
    <source>
        <dbReference type="ARBA" id="ARBA00022989"/>
    </source>
</evidence>
<dbReference type="FunFam" id="1.20.1250.20:FF:000171">
    <property type="entry name" value="MFS general substrate transporter"/>
    <property type="match status" value="1"/>
</dbReference>
<feature type="transmembrane region" description="Helical" evidence="7">
    <location>
        <begin position="199"/>
        <end position="226"/>
    </location>
</feature>
<evidence type="ECO:0000256" key="2">
    <source>
        <dbReference type="ARBA" id="ARBA00008335"/>
    </source>
</evidence>
<organism evidence="9 10">
    <name type="scientific">Schizosaccharomyces osmophilus</name>
    <dbReference type="NCBI Taxonomy" id="2545709"/>
    <lineage>
        <taxon>Eukaryota</taxon>
        <taxon>Fungi</taxon>
        <taxon>Dikarya</taxon>
        <taxon>Ascomycota</taxon>
        <taxon>Taphrinomycotina</taxon>
        <taxon>Schizosaccharomycetes</taxon>
        <taxon>Schizosaccharomycetales</taxon>
        <taxon>Schizosaccharomycetaceae</taxon>
        <taxon>Schizosaccharomyces</taxon>
    </lineage>
</organism>
<reference evidence="9 10" key="1">
    <citation type="journal article" date="2023" name="G3 (Bethesda)">
        <title>A high-quality reference genome for the fission yeast Schizosaccharomyces osmophilus.</title>
        <authorList>
            <person name="Jia G.S."/>
            <person name="Zhang W.C."/>
            <person name="Liang Y."/>
            <person name="Liu X.H."/>
            <person name="Rhind N."/>
            <person name="Pidoux A."/>
            <person name="Brysch-Herzberg M."/>
            <person name="Du L.L."/>
        </authorList>
    </citation>
    <scope>NUCLEOTIDE SEQUENCE [LARGE SCALE GENOMIC DNA]</scope>
    <source>
        <strain evidence="9 10">CBS 15793</strain>
    </source>
</reference>
<dbReference type="Pfam" id="PF00083">
    <property type="entry name" value="Sugar_tr"/>
    <property type="match status" value="1"/>
</dbReference>
<proteinExistence type="inferred from homology"/>
<dbReference type="InterPro" id="IPR005828">
    <property type="entry name" value="MFS_sugar_transport-like"/>
</dbReference>
<evidence type="ECO:0000256" key="4">
    <source>
        <dbReference type="ARBA" id="ARBA00022692"/>
    </source>
</evidence>
<keyword evidence="4 7" id="KW-0812">Transmembrane</keyword>
<keyword evidence="10" id="KW-1185">Reference proteome</keyword>
<dbReference type="GO" id="GO:0022857">
    <property type="term" value="F:transmembrane transporter activity"/>
    <property type="evidence" value="ECO:0007669"/>
    <property type="project" value="InterPro"/>
</dbReference>
<feature type="domain" description="Major facilitator superfamily (MFS) profile" evidence="8">
    <location>
        <begin position="77"/>
        <end position="541"/>
    </location>
</feature>
<evidence type="ECO:0000256" key="1">
    <source>
        <dbReference type="ARBA" id="ARBA00004141"/>
    </source>
</evidence>
<feature type="transmembrane region" description="Helical" evidence="7">
    <location>
        <begin position="405"/>
        <end position="424"/>
    </location>
</feature>
<sequence length="546" mass="60007">MTSLNEFSKDKASIKDAEIGVETETETETVALQTTTSAPSNDGLFDTKDFDQVYLAKSRILSQAIDEIGFGKYQWALLFIAGFGWMSDNTWPVVTSLILSRLNEVDGVHPPTQKDAPFLTLAQNLGLLAGAAFWSISSDMFGRLWAFNYTFLITGVFSLVAGASPNFAAIGIFNALWSFGVGGNLPVDSAIFIESIPSSCQWLLTVMSAWWALGQVLVNLIAWGLLANFSCSDSKEPCLKDNNKGWRYLLFTMGGLTLFMFLIRFLFPLVESPGYLLAKGREQEAVQAVHKIAKYNKKESSLSVQDFHKIQTSLSNDSEFQTESDLVHTTKNSPTQELLKKVNFQTIRECFRSKRLILSSTLVISSWALIGLAFPLYNAFLPYYLESRGNANKPLSVYETYRNSLIVSTLGIPGSLLAGLLVELRIGRKGTLTLSLLLTGVFLFASTTAKTSNAYLGWNCAFTFVSDIMYGVLYAYTPEVFPSKVRGTAIGLASSANRVLGVFAPVIAMYANLTTSAPIFVSGALFLFAGLLTIFFPYEPRGKSSF</sequence>
<gene>
    <name evidence="9" type="ORF">SOMG_00783</name>
</gene>
<dbReference type="RefSeq" id="XP_056035161.1">
    <property type="nucleotide sequence ID" value="XM_056179577.1"/>
</dbReference>
<dbReference type="CDD" id="cd17316">
    <property type="entry name" value="MFS_SV2_like"/>
    <property type="match status" value="1"/>
</dbReference>
<dbReference type="Gene3D" id="1.20.1250.20">
    <property type="entry name" value="MFS general substrate transporter like domains"/>
    <property type="match status" value="1"/>
</dbReference>
<dbReference type="GeneID" id="80874266"/>
<dbReference type="EMBL" id="CP115611">
    <property type="protein sequence ID" value="WBW70918.1"/>
    <property type="molecule type" value="Genomic_DNA"/>
</dbReference>
<dbReference type="PROSITE" id="PS50850">
    <property type="entry name" value="MFS"/>
    <property type="match status" value="1"/>
</dbReference>
<feature type="transmembrane region" description="Helical" evidence="7">
    <location>
        <begin position="431"/>
        <end position="449"/>
    </location>
</feature>
<feature type="transmembrane region" description="Helical" evidence="7">
    <location>
        <begin position="455"/>
        <end position="477"/>
    </location>
</feature>
<name>A0AAE9W7F5_9SCHI</name>
<comment type="similarity">
    <text evidence="2">Belongs to the major facilitator superfamily.</text>
</comment>
<dbReference type="GO" id="GO:0016020">
    <property type="term" value="C:membrane"/>
    <property type="evidence" value="ECO:0007669"/>
    <property type="project" value="UniProtKB-SubCell"/>
</dbReference>
<evidence type="ECO:0000256" key="3">
    <source>
        <dbReference type="ARBA" id="ARBA00022448"/>
    </source>
</evidence>
<dbReference type="InterPro" id="IPR020846">
    <property type="entry name" value="MFS_dom"/>
</dbReference>
<keyword evidence="5 7" id="KW-1133">Transmembrane helix</keyword>
<feature type="transmembrane region" description="Helical" evidence="7">
    <location>
        <begin position="118"/>
        <end position="137"/>
    </location>
</feature>
<evidence type="ECO:0000256" key="6">
    <source>
        <dbReference type="ARBA" id="ARBA00023136"/>
    </source>
</evidence>
<accession>A0AAE9W7F5</accession>